<evidence type="ECO:0000313" key="3">
    <source>
        <dbReference type="EMBL" id="KAK1606170.1"/>
    </source>
</evidence>
<feature type="compositionally biased region" description="Pro residues" evidence="1">
    <location>
        <begin position="118"/>
        <end position="134"/>
    </location>
</feature>
<proteinExistence type="predicted"/>
<dbReference type="EMBL" id="JAUUTY010000007">
    <property type="protein sequence ID" value="KAK1606170.1"/>
    <property type="molecule type" value="Genomic_DNA"/>
</dbReference>
<evidence type="ECO:0000313" key="4">
    <source>
        <dbReference type="Proteomes" id="UP001231189"/>
    </source>
</evidence>
<dbReference type="Pfam" id="PF07727">
    <property type="entry name" value="RVT_2"/>
    <property type="match status" value="1"/>
</dbReference>
<dbReference type="Proteomes" id="UP001231189">
    <property type="component" value="Unassembled WGS sequence"/>
</dbReference>
<dbReference type="InterPro" id="IPR013103">
    <property type="entry name" value="RVT_2"/>
</dbReference>
<name>A0AAD8VIP5_LOLMU</name>
<reference evidence="3" key="1">
    <citation type="submission" date="2023-07" db="EMBL/GenBank/DDBJ databases">
        <title>A chromosome-level genome assembly of Lolium multiflorum.</title>
        <authorList>
            <person name="Chen Y."/>
            <person name="Copetti D."/>
            <person name="Kolliker R."/>
            <person name="Studer B."/>
        </authorList>
    </citation>
    <scope>NUCLEOTIDE SEQUENCE</scope>
    <source>
        <strain evidence="3">02402/16</strain>
        <tissue evidence="3">Leaf</tissue>
    </source>
</reference>
<evidence type="ECO:0000256" key="1">
    <source>
        <dbReference type="SAM" id="MobiDB-lite"/>
    </source>
</evidence>
<accession>A0AAD8VIP5</accession>
<evidence type="ECO:0000259" key="2">
    <source>
        <dbReference type="Pfam" id="PF07727"/>
    </source>
</evidence>
<feature type="compositionally biased region" description="Low complexity" evidence="1">
    <location>
        <begin position="135"/>
        <end position="175"/>
    </location>
</feature>
<sequence>MPVQRPPPVPGTIGPRPPTHQAFIVPPPQAPAGLPYAPVYGGMMPQAPPAHWDPALYTALQHAPSPGAYSSGGDWLMDTGASAHMAAHPGPLLPRLTVRGVAALPWWRSLARQRPAPSTTPPSTTPPRATPPSSPASGATASPPVEHTSGTVVSSSGTAASSTASPSSPSSGDASPPRPPRLRPADGPPHARPCEYSRPEHAVPLGRVRLHRVDFRAFTSPTVALPSSARAALRDPQWFAAMHDEFNALQQNQTWTLVPRPPHANIITGKWVFKHKFHPDGTLDRQKARWVVRGFRQRAGVEFTDTFPPVVKPGTIRTVL</sequence>
<comment type="caution">
    <text evidence="3">The sequence shown here is derived from an EMBL/GenBank/DDBJ whole genome shotgun (WGS) entry which is preliminary data.</text>
</comment>
<organism evidence="3 4">
    <name type="scientific">Lolium multiflorum</name>
    <name type="common">Italian ryegrass</name>
    <name type="synonym">Lolium perenne subsp. multiflorum</name>
    <dbReference type="NCBI Taxonomy" id="4521"/>
    <lineage>
        <taxon>Eukaryota</taxon>
        <taxon>Viridiplantae</taxon>
        <taxon>Streptophyta</taxon>
        <taxon>Embryophyta</taxon>
        <taxon>Tracheophyta</taxon>
        <taxon>Spermatophyta</taxon>
        <taxon>Magnoliopsida</taxon>
        <taxon>Liliopsida</taxon>
        <taxon>Poales</taxon>
        <taxon>Poaceae</taxon>
        <taxon>BOP clade</taxon>
        <taxon>Pooideae</taxon>
        <taxon>Poodae</taxon>
        <taxon>Poeae</taxon>
        <taxon>Poeae Chloroplast Group 2 (Poeae type)</taxon>
        <taxon>Loliodinae</taxon>
        <taxon>Loliinae</taxon>
        <taxon>Lolium</taxon>
    </lineage>
</organism>
<feature type="compositionally biased region" description="Pro residues" evidence="1">
    <location>
        <begin position="1"/>
        <end position="18"/>
    </location>
</feature>
<gene>
    <name evidence="3" type="ORF">QYE76_029843</name>
</gene>
<feature type="domain" description="Reverse transcriptase Ty1/copia-type" evidence="2">
    <location>
        <begin position="252"/>
        <end position="318"/>
    </location>
</feature>
<protein>
    <recommendedName>
        <fullName evidence="2">Reverse transcriptase Ty1/copia-type domain-containing protein</fullName>
    </recommendedName>
</protein>
<keyword evidence="4" id="KW-1185">Reference proteome</keyword>
<dbReference type="AlphaFoldDB" id="A0AAD8VIP5"/>
<feature type="region of interest" description="Disordered" evidence="1">
    <location>
        <begin position="112"/>
        <end position="198"/>
    </location>
</feature>
<feature type="region of interest" description="Disordered" evidence="1">
    <location>
        <begin position="1"/>
        <end position="20"/>
    </location>
</feature>